<evidence type="ECO:0000256" key="1">
    <source>
        <dbReference type="SAM" id="Phobius"/>
    </source>
</evidence>
<keyword evidence="1" id="KW-1133">Transmembrane helix</keyword>
<feature type="transmembrane region" description="Helical" evidence="1">
    <location>
        <begin position="6"/>
        <end position="24"/>
    </location>
</feature>
<dbReference type="AlphaFoldDB" id="Q7V353"/>
<dbReference type="KEGG" id="pmm:PMM0237"/>
<name>Q7V353_PROMP</name>
<sequence>MTIYLGFLYLFFGIIFLLMPLIYIELGRPRDFIKGGLNLVIGMLLIYKQNIFNTLNYLIFSVITTLLTFYIVEIFSIRWNQLTNQEKNNLLTLEELKKNLSIFLKAISLARQDFLNSNNIFKFGRKNENLNKKKWVRNDENDNIVNSNKNNLLTLEMPKKATNKSTKDTINEGK</sequence>
<evidence type="ECO:0000313" key="3">
    <source>
        <dbReference type="Proteomes" id="UP000001026"/>
    </source>
</evidence>
<accession>Q7V353</accession>
<keyword evidence="1" id="KW-0472">Membrane</keyword>
<feature type="transmembrane region" description="Helical" evidence="1">
    <location>
        <begin position="58"/>
        <end position="77"/>
    </location>
</feature>
<protein>
    <submittedName>
        <fullName evidence="2">Uncharacterized protein</fullName>
    </submittedName>
</protein>
<proteinExistence type="predicted"/>
<keyword evidence="1" id="KW-0812">Transmembrane</keyword>
<gene>
    <name evidence="2" type="ordered locus">PMM0237</name>
</gene>
<dbReference type="EMBL" id="BX548174">
    <property type="protein sequence ID" value="CAE18696.1"/>
    <property type="molecule type" value="Genomic_DNA"/>
</dbReference>
<dbReference type="OrthoDB" id="540842at2"/>
<organism evidence="2 3">
    <name type="scientific">Prochlorococcus marinus subsp. pastoris (strain CCMP1986 / NIES-2087 / MED4)</name>
    <dbReference type="NCBI Taxonomy" id="59919"/>
    <lineage>
        <taxon>Bacteria</taxon>
        <taxon>Bacillati</taxon>
        <taxon>Cyanobacteriota</taxon>
        <taxon>Cyanophyceae</taxon>
        <taxon>Synechococcales</taxon>
        <taxon>Prochlorococcaceae</taxon>
        <taxon>Prochlorococcus</taxon>
    </lineage>
</organism>
<dbReference type="Proteomes" id="UP000001026">
    <property type="component" value="Chromosome"/>
</dbReference>
<evidence type="ECO:0000313" key="2">
    <source>
        <dbReference type="EMBL" id="CAE18696.1"/>
    </source>
</evidence>
<reference evidence="2 3" key="1">
    <citation type="journal article" date="2003" name="Nature">
        <title>Genome divergence in two Prochlorococcus ecotypes reflects oceanic niche differentiation.</title>
        <authorList>
            <person name="Rocap G."/>
            <person name="Larimer F.W."/>
            <person name="Lamerdin J.E."/>
            <person name="Malfatti S."/>
            <person name="Chain P."/>
            <person name="Ahlgren N.A."/>
            <person name="Arellano A."/>
            <person name="Coleman M."/>
            <person name="Hauser L."/>
            <person name="Hess W.R."/>
            <person name="Johnson Z.I."/>
            <person name="Land M.L."/>
            <person name="Lindell D."/>
            <person name="Post A.F."/>
            <person name="Regala W."/>
            <person name="Shah M."/>
            <person name="Shaw S.L."/>
            <person name="Steglich C."/>
            <person name="Sullivan M.B."/>
            <person name="Ting C.S."/>
            <person name="Tolonen A."/>
            <person name="Webb E.A."/>
            <person name="Zinser E.R."/>
            <person name="Chisholm S.W."/>
        </authorList>
    </citation>
    <scope>NUCLEOTIDE SEQUENCE [LARGE SCALE GENOMIC DNA]</scope>
    <source>
        <strain evidence="3">CCMP1986 / NIES-2087 / MED4</strain>
    </source>
</reference>
<dbReference type="HOGENOM" id="CLU_1775773_0_0_3"/>